<dbReference type="InterPro" id="IPR011008">
    <property type="entry name" value="Dimeric_a/b-barrel"/>
</dbReference>
<reference evidence="1" key="2">
    <citation type="submission" date="2021-01" db="EMBL/GenBank/DDBJ databases">
        <authorList>
            <person name="Kang M."/>
        </authorList>
    </citation>
    <scope>NUCLEOTIDE SEQUENCE</scope>
    <source>
        <strain evidence="1">KACC 17527</strain>
    </source>
</reference>
<dbReference type="RefSeq" id="WP_201178180.1">
    <property type="nucleotide sequence ID" value="NZ_JAEPWM010000023.1"/>
</dbReference>
<sequence>MITEYVLFDLPAGISRSEVVAGMHEVAPRWQAHPRLIRKTFVYDAEANQSGAFYLWPDRACAEAAHDAAWRQRIRDTYGSEPVVRYFDTPLVVDNALGQLVSE</sequence>
<gene>
    <name evidence="1" type="ORF">JJB11_25650</name>
</gene>
<accession>A0A934WQV1</accession>
<dbReference type="Gene3D" id="3.30.70.100">
    <property type="match status" value="1"/>
</dbReference>
<dbReference type="AlphaFoldDB" id="A0A934WQV1"/>
<evidence type="ECO:0000313" key="2">
    <source>
        <dbReference type="Proteomes" id="UP000630528"/>
    </source>
</evidence>
<name>A0A934WQV1_9BURK</name>
<keyword evidence="2" id="KW-1185">Reference proteome</keyword>
<reference evidence="1" key="1">
    <citation type="journal article" date="2012" name="J. Microbiol. Biotechnol.">
        <title>Ramlibacter ginsenosidimutans sp. nov., with ginsenoside-converting activity.</title>
        <authorList>
            <person name="Wang L."/>
            <person name="An D.S."/>
            <person name="Kim S.G."/>
            <person name="Jin F.X."/>
            <person name="Kim S.C."/>
            <person name="Lee S.T."/>
            <person name="Im W.T."/>
        </authorList>
    </citation>
    <scope>NUCLEOTIDE SEQUENCE</scope>
    <source>
        <strain evidence="1">KACC 17527</strain>
    </source>
</reference>
<dbReference type="EMBL" id="JAEPWM010000023">
    <property type="protein sequence ID" value="MBK6009498.1"/>
    <property type="molecule type" value="Genomic_DNA"/>
</dbReference>
<protein>
    <recommendedName>
        <fullName evidence="3">Monooxygenase</fullName>
    </recommendedName>
</protein>
<comment type="caution">
    <text evidence="1">The sequence shown here is derived from an EMBL/GenBank/DDBJ whole genome shotgun (WGS) entry which is preliminary data.</text>
</comment>
<proteinExistence type="predicted"/>
<organism evidence="1 2">
    <name type="scientific">Ramlibacter ginsenosidimutans</name>
    <dbReference type="NCBI Taxonomy" id="502333"/>
    <lineage>
        <taxon>Bacteria</taxon>
        <taxon>Pseudomonadati</taxon>
        <taxon>Pseudomonadota</taxon>
        <taxon>Betaproteobacteria</taxon>
        <taxon>Burkholderiales</taxon>
        <taxon>Comamonadaceae</taxon>
        <taxon>Ramlibacter</taxon>
    </lineage>
</organism>
<evidence type="ECO:0000313" key="1">
    <source>
        <dbReference type="EMBL" id="MBK6009498.1"/>
    </source>
</evidence>
<evidence type="ECO:0008006" key="3">
    <source>
        <dbReference type="Google" id="ProtNLM"/>
    </source>
</evidence>
<dbReference type="SUPFAM" id="SSF54909">
    <property type="entry name" value="Dimeric alpha+beta barrel"/>
    <property type="match status" value="1"/>
</dbReference>
<dbReference type="Proteomes" id="UP000630528">
    <property type="component" value="Unassembled WGS sequence"/>
</dbReference>